<dbReference type="EMBL" id="SOQX01000001">
    <property type="protein sequence ID" value="TDY04195.1"/>
    <property type="molecule type" value="Genomic_DNA"/>
</dbReference>
<proteinExistence type="predicted"/>
<evidence type="ECO:0000313" key="2">
    <source>
        <dbReference type="Proteomes" id="UP000294914"/>
    </source>
</evidence>
<accession>A0A4V6QBZ4</accession>
<keyword evidence="2" id="KW-1185">Reference proteome</keyword>
<evidence type="ECO:0000313" key="1">
    <source>
        <dbReference type="EMBL" id="TDY04195.1"/>
    </source>
</evidence>
<dbReference type="Proteomes" id="UP000294914">
    <property type="component" value="Unassembled WGS sequence"/>
</dbReference>
<dbReference type="AlphaFoldDB" id="A0A4V6QBZ4"/>
<gene>
    <name evidence="1" type="ORF">EDC23_0567</name>
</gene>
<sequence length="87" mass="9808">MSNDVLEQVASIIEADPRSGQSLLLFALVSTLNVEKTGHMYMLGKLKEFTPENRQLAYGLMELMADNRIHDEPWQAAMARMEQAVRG</sequence>
<dbReference type="RefSeq" id="WP_134080890.1">
    <property type="nucleotide sequence ID" value="NZ_SOQX01000001.1"/>
</dbReference>
<comment type="caution">
    <text evidence="1">The sequence shown here is derived from an EMBL/GenBank/DDBJ whole genome shotgun (WGS) entry which is preliminary data.</text>
</comment>
<dbReference type="OrthoDB" id="5796758at2"/>
<name>A0A4V6QBZ4_9GAMM</name>
<reference evidence="1 2" key="1">
    <citation type="submission" date="2019-03" db="EMBL/GenBank/DDBJ databases">
        <title>Genomic Encyclopedia of Type Strains, Phase IV (KMG-IV): sequencing the most valuable type-strain genomes for metagenomic binning, comparative biology and taxonomic classification.</title>
        <authorList>
            <person name="Goeker M."/>
        </authorList>
    </citation>
    <scope>NUCLEOTIDE SEQUENCE [LARGE SCALE GENOMIC DNA]</scope>
    <source>
        <strain evidence="1 2">DSM 16326</strain>
    </source>
</reference>
<organism evidence="1 2">
    <name type="scientific">Thiohalophilus thiocyanatoxydans</name>
    <dbReference type="NCBI Taxonomy" id="381308"/>
    <lineage>
        <taxon>Bacteria</taxon>
        <taxon>Pseudomonadati</taxon>
        <taxon>Pseudomonadota</taxon>
        <taxon>Gammaproteobacteria</taxon>
        <taxon>Thiohalomonadales</taxon>
        <taxon>Thiohalophilaceae</taxon>
        <taxon>Thiohalophilus</taxon>
    </lineage>
</organism>
<protein>
    <submittedName>
        <fullName evidence="1">Uncharacterized protein</fullName>
    </submittedName>
</protein>